<evidence type="ECO:0000313" key="2">
    <source>
        <dbReference type="Proteomes" id="UP001062846"/>
    </source>
</evidence>
<accession>A0ACC0QCW1</accession>
<reference evidence="1" key="1">
    <citation type="submission" date="2022-02" db="EMBL/GenBank/DDBJ databases">
        <title>Plant Genome Project.</title>
        <authorList>
            <person name="Zhang R.-G."/>
        </authorList>
    </citation>
    <scope>NUCLEOTIDE SEQUENCE</scope>
    <source>
        <strain evidence="1">AT1</strain>
    </source>
</reference>
<dbReference type="EMBL" id="CM046388">
    <property type="protein sequence ID" value="KAI8574813.1"/>
    <property type="molecule type" value="Genomic_DNA"/>
</dbReference>
<proteinExistence type="predicted"/>
<dbReference type="Proteomes" id="UP001062846">
    <property type="component" value="Chromosome 1"/>
</dbReference>
<evidence type="ECO:0000313" key="1">
    <source>
        <dbReference type="EMBL" id="KAI8574813.1"/>
    </source>
</evidence>
<protein>
    <submittedName>
        <fullName evidence="1">Uncharacterized protein</fullName>
    </submittedName>
</protein>
<name>A0ACC0QCW1_RHOML</name>
<sequence length="73" mass="8342">MHISTWEMEAPRPANDVGEATTIAFAIWKETRSILADGAIIYWRTTTFSRKNSFLERKMDIILCHAIPNKSTS</sequence>
<comment type="caution">
    <text evidence="1">The sequence shown here is derived from an EMBL/GenBank/DDBJ whole genome shotgun (WGS) entry which is preliminary data.</text>
</comment>
<gene>
    <name evidence="1" type="ORF">RHMOL_Rhmol01G0382800</name>
</gene>
<organism evidence="1 2">
    <name type="scientific">Rhododendron molle</name>
    <name type="common">Chinese azalea</name>
    <name type="synonym">Azalea mollis</name>
    <dbReference type="NCBI Taxonomy" id="49168"/>
    <lineage>
        <taxon>Eukaryota</taxon>
        <taxon>Viridiplantae</taxon>
        <taxon>Streptophyta</taxon>
        <taxon>Embryophyta</taxon>
        <taxon>Tracheophyta</taxon>
        <taxon>Spermatophyta</taxon>
        <taxon>Magnoliopsida</taxon>
        <taxon>eudicotyledons</taxon>
        <taxon>Gunneridae</taxon>
        <taxon>Pentapetalae</taxon>
        <taxon>asterids</taxon>
        <taxon>Ericales</taxon>
        <taxon>Ericaceae</taxon>
        <taxon>Ericoideae</taxon>
        <taxon>Rhodoreae</taxon>
        <taxon>Rhododendron</taxon>
    </lineage>
</organism>
<keyword evidence="2" id="KW-1185">Reference proteome</keyword>